<dbReference type="PANTHER" id="PTHR15140:SF37">
    <property type="entry name" value="UBIQUITIN-LIKE DOMAIN-CONTAINING PROTEIN"/>
    <property type="match status" value="1"/>
</dbReference>
<reference evidence="4" key="1">
    <citation type="submission" date="2022-02" db="EMBL/GenBank/DDBJ databases">
        <authorList>
            <person name="Henning P.M."/>
            <person name="McCubbin A.G."/>
            <person name="Shore J.S."/>
        </authorList>
    </citation>
    <scope>NUCLEOTIDE SEQUENCE</scope>
    <source>
        <strain evidence="4">F60SS</strain>
        <tissue evidence="4">Leaves</tissue>
    </source>
</reference>
<keyword evidence="5" id="KW-1185">Reference proteome</keyword>
<accession>A0A9Q0FUN7</accession>
<evidence type="ECO:0000259" key="3">
    <source>
        <dbReference type="Pfam" id="PF23598"/>
    </source>
</evidence>
<feature type="region of interest" description="Disordered" evidence="2">
    <location>
        <begin position="251"/>
        <end position="276"/>
    </location>
</feature>
<sequence>MVEANNMVVKEIWSMTQLVRLDILNIEGSHEEDLCFAIQNMRVLRRLYVTAAKKDGILCLDALKSPPPFLEFLGLSGKLENIPQWFKSLQNLRHLGLNKSRMTNDPLPHLEALPNLRHLVLFQVYEKQNLGFKNGFRSLEFLGIYNCPNLQSITIDKGVMPGLKKLTICDCRMLTEVPSCLMYLTRLQELLLVGLSEDLIKRIEEPCGVDRPNVHHIPNIIYRYESSSGWSIPRHREIPYSPIYNSPPVVVANSQGEEDPSGGNSKVEISSTPAIN</sequence>
<evidence type="ECO:0000313" key="4">
    <source>
        <dbReference type="EMBL" id="KAJ4837099.1"/>
    </source>
</evidence>
<comment type="caution">
    <text evidence="4">The sequence shown here is derived from an EMBL/GenBank/DDBJ whole genome shotgun (WGS) entry which is preliminary data.</text>
</comment>
<name>A0A9Q0FUN7_9ROSI</name>
<dbReference type="Pfam" id="PF23598">
    <property type="entry name" value="LRR_14"/>
    <property type="match status" value="1"/>
</dbReference>
<dbReference type="EMBL" id="JAKUCV010003942">
    <property type="protein sequence ID" value="KAJ4837099.1"/>
    <property type="molecule type" value="Genomic_DNA"/>
</dbReference>
<dbReference type="Proteomes" id="UP001141552">
    <property type="component" value="Unassembled WGS sequence"/>
</dbReference>
<dbReference type="AlphaFoldDB" id="A0A9Q0FUN7"/>
<reference evidence="4" key="2">
    <citation type="journal article" date="2023" name="Plants (Basel)">
        <title>Annotation of the Turnera subulata (Passifloraceae) Draft Genome Reveals the S-Locus Evolved after the Divergence of Turneroideae from Passifloroideae in a Stepwise Manner.</title>
        <authorList>
            <person name="Henning P.M."/>
            <person name="Roalson E.H."/>
            <person name="Mir W."/>
            <person name="McCubbin A.G."/>
            <person name="Shore J.S."/>
        </authorList>
    </citation>
    <scope>NUCLEOTIDE SEQUENCE</scope>
    <source>
        <strain evidence="4">F60SS</strain>
    </source>
</reference>
<evidence type="ECO:0000256" key="1">
    <source>
        <dbReference type="ARBA" id="ARBA00022737"/>
    </source>
</evidence>
<feature type="domain" description="Disease resistance R13L4/SHOC-2-like LRR" evidence="3">
    <location>
        <begin position="5"/>
        <end position="173"/>
    </location>
</feature>
<organism evidence="4 5">
    <name type="scientific">Turnera subulata</name>
    <dbReference type="NCBI Taxonomy" id="218843"/>
    <lineage>
        <taxon>Eukaryota</taxon>
        <taxon>Viridiplantae</taxon>
        <taxon>Streptophyta</taxon>
        <taxon>Embryophyta</taxon>
        <taxon>Tracheophyta</taxon>
        <taxon>Spermatophyta</taxon>
        <taxon>Magnoliopsida</taxon>
        <taxon>eudicotyledons</taxon>
        <taxon>Gunneridae</taxon>
        <taxon>Pentapetalae</taxon>
        <taxon>rosids</taxon>
        <taxon>fabids</taxon>
        <taxon>Malpighiales</taxon>
        <taxon>Passifloraceae</taxon>
        <taxon>Turnera</taxon>
    </lineage>
</organism>
<dbReference type="SUPFAM" id="SSF52058">
    <property type="entry name" value="L domain-like"/>
    <property type="match status" value="1"/>
</dbReference>
<gene>
    <name evidence="4" type="ORF">Tsubulata_027280</name>
</gene>
<evidence type="ECO:0000256" key="2">
    <source>
        <dbReference type="SAM" id="MobiDB-lite"/>
    </source>
</evidence>
<keyword evidence="1" id="KW-0677">Repeat</keyword>
<dbReference type="PANTHER" id="PTHR15140">
    <property type="entry name" value="TUBULIN-SPECIFIC CHAPERONE E"/>
    <property type="match status" value="1"/>
</dbReference>
<dbReference type="Gene3D" id="3.80.10.10">
    <property type="entry name" value="Ribonuclease Inhibitor"/>
    <property type="match status" value="1"/>
</dbReference>
<feature type="compositionally biased region" description="Polar residues" evidence="2">
    <location>
        <begin position="262"/>
        <end position="276"/>
    </location>
</feature>
<evidence type="ECO:0000313" key="5">
    <source>
        <dbReference type="Proteomes" id="UP001141552"/>
    </source>
</evidence>
<dbReference type="InterPro" id="IPR032675">
    <property type="entry name" value="LRR_dom_sf"/>
</dbReference>
<proteinExistence type="predicted"/>
<dbReference type="OrthoDB" id="598235at2759"/>
<dbReference type="InterPro" id="IPR055414">
    <property type="entry name" value="LRR_R13L4/SHOC2-like"/>
</dbReference>
<protein>
    <recommendedName>
        <fullName evidence="3">Disease resistance R13L4/SHOC-2-like LRR domain-containing protein</fullName>
    </recommendedName>
</protein>